<name>A0AAD4PWV9_9EURO</name>
<feature type="chain" id="PRO_5041767742" description="Carboxypeptidase" evidence="7">
    <location>
        <begin position="24"/>
        <end position="534"/>
    </location>
</feature>
<dbReference type="Pfam" id="PF00450">
    <property type="entry name" value="Peptidase_S10"/>
    <property type="match status" value="1"/>
</dbReference>
<evidence type="ECO:0000256" key="1">
    <source>
        <dbReference type="ARBA" id="ARBA00009431"/>
    </source>
</evidence>
<dbReference type="PROSITE" id="PS00131">
    <property type="entry name" value="CARBOXYPEPT_SER_SER"/>
    <property type="match status" value="1"/>
</dbReference>
<keyword evidence="2 7" id="KW-0121">Carboxypeptidase</keyword>
<dbReference type="PANTHER" id="PTHR11802">
    <property type="entry name" value="SERINE PROTEASE FAMILY S10 SERINE CARBOXYPEPTIDASE"/>
    <property type="match status" value="1"/>
</dbReference>
<dbReference type="GO" id="GO:0004185">
    <property type="term" value="F:serine-type carboxypeptidase activity"/>
    <property type="evidence" value="ECO:0007669"/>
    <property type="project" value="UniProtKB-UniRule"/>
</dbReference>
<proteinExistence type="inferred from homology"/>
<dbReference type="RefSeq" id="XP_046068319.1">
    <property type="nucleotide sequence ID" value="XM_046211870.1"/>
</dbReference>
<evidence type="ECO:0000256" key="5">
    <source>
        <dbReference type="ARBA" id="ARBA00022801"/>
    </source>
</evidence>
<dbReference type="InterPro" id="IPR029058">
    <property type="entry name" value="AB_hydrolase_fold"/>
</dbReference>
<evidence type="ECO:0000256" key="4">
    <source>
        <dbReference type="ARBA" id="ARBA00022729"/>
    </source>
</evidence>
<dbReference type="PRINTS" id="PR00724">
    <property type="entry name" value="CRBOXYPTASEC"/>
</dbReference>
<feature type="signal peptide" evidence="7">
    <location>
        <begin position="1"/>
        <end position="23"/>
    </location>
</feature>
<gene>
    <name evidence="8" type="ORF">BGW36DRAFT_303345</name>
</gene>
<keyword evidence="9" id="KW-1185">Reference proteome</keyword>
<keyword evidence="3 7" id="KW-0645">Protease</keyword>
<evidence type="ECO:0000256" key="6">
    <source>
        <dbReference type="ARBA" id="ARBA00023180"/>
    </source>
</evidence>
<evidence type="ECO:0000313" key="8">
    <source>
        <dbReference type="EMBL" id="KAH8692322.1"/>
    </source>
</evidence>
<keyword evidence="5 7" id="KW-0378">Hydrolase</keyword>
<evidence type="ECO:0000313" key="9">
    <source>
        <dbReference type="Proteomes" id="UP001201262"/>
    </source>
</evidence>
<organism evidence="8 9">
    <name type="scientific">Talaromyces proteolyticus</name>
    <dbReference type="NCBI Taxonomy" id="1131652"/>
    <lineage>
        <taxon>Eukaryota</taxon>
        <taxon>Fungi</taxon>
        <taxon>Dikarya</taxon>
        <taxon>Ascomycota</taxon>
        <taxon>Pezizomycotina</taxon>
        <taxon>Eurotiomycetes</taxon>
        <taxon>Eurotiomycetidae</taxon>
        <taxon>Eurotiales</taxon>
        <taxon>Trichocomaceae</taxon>
        <taxon>Talaromyces</taxon>
        <taxon>Talaromyces sect. Bacilispori</taxon>
    </lineage>
</organism>
<accession>A0AAD4PWV9</accession>
<dbReference type="AlphaFoldDB" id="A0AAD4PWV9"/>
<protein>
    <recommendedName>
        <fullName evidence="7">Carboxypeptidase</fullName>
        <ecNumber evidence="7">3.4.16.-</ecNumber>
    </recommendedName>
</protein>
<dbReference type="FunFam" id="3.40.50.1820:FF:000118">
    <property type="entry name" value="Carboxypeptidase"/>
    <property type="match status" value="1"/>
</dbReference>
<sequence>MQLQSLLTPVILASGLLVDHVSAGGFGRFSQMARDRRSEKRNPSLAAAHDIDARSKDHYRFLSETTKPYLVESLPDVHFDVGEMYSGSVPIDQGDDARNLFFIFQTKIGAPVDEITIWLNGGPGCSSLEGFFQENGRFLWQSGTYLPVENPYSWVNLTNMLWVEQPVGTGYSQGKPTATTEEEIAEDFVKFFKNFQKLFGIKKFNIFVTGESYAGRYVPYISAAFLDQKDPVHFNLKGALVYDPCIGQFDYVQEEVPAVPFVLNNANLFNFNQSFLNELEALHKKCGYEEYIDKYLTFPPPGNQPVEFFNYTSQASCDVFDLIYNEAFGPNPCFDLYEVNTVCPLLWDVLGFPGSLDYIPAGATVYFDRADVKKALHAPNVTWTECSTKPVFVGGNAGPEQEGDTSANPIEHVLPQVIEATNRVLIGNGDYDMVIITNGTLLSIQNMTWNGHLGFQQKPTKPIVIDLPDLQYQAVFDENGLTGYDSHQGVMGIQHQERGLMWVETFQSGHMQPEYQPRVTYRHLEWVLGRVDHI</sequence>
<dbReference type="InterPro" id="IPR033124">
    <property type="entry name" value="Ser_caboxypep_his_AS"/>
</dbReference>
<dbReference type="SUPFAM" id="SSF53474">
    <property type="entry name" value="alpha/beta-Hydrolases"/>
    <property type="match status" value="1"/>
</dbReference>
<comment type="similarity">
    <text evidence="1 7">Belongs to the peptidase S10 family.</text>
</comment>
<reference evidence="8" key="1">
    <citation type="submission" date="2021-12" db="EMBL/GenBank/DDBJ databases">
        <title>Convergent genome expansion in fungi linked to evolution of root-endophyte symbiosis.</title>
        <authorList>
            <consortium name="DOE Joint Genome Institute"/>
            <person name="Ke Y.-H."/>
            <person name="Bonito G."/>
            <person name="Liao H.-L."/>
            <person name="Looney B."/>
            <person name="Rojas-Flechas A."/>
            <person name="Nash J."/>
            <person name="Hameed K."/>
            <person name="Schadt C."/>
            <person name="Martin F."/>
            <person name="Crous P.W."/>
            <person name="Miettinen O."/>
            <person name="Magnuson J.K."/>
            <person name="Labbe J."/>
            <person name="Jacobson D."/>
            <person name="Doktycz M.J."/>
            <person name="Veneault-Fourrey C."/>
            <person name="Kuo A."/>
            <person name="Mondo S."/>
            <person name="Calhoun S."/>
            <person name="Riley R."/>
            <person name="Ohm R."/>
            <person name="LaButti K."/>
            <person name="Andreopoulos B."/>
            <person name="Pangilinan J."/>
            <person name="Nolan M."/>
            <person name="Tritt A."/>
            <person name="Clum A."/>
            <person name="Lipzen A."/>
            <person name="Daum C."/>
            <person name="Barry K."/>
            <person name="Grigoriev I.V."/>
            <person name="Vilgalys R."/>
        </authorList>
    </citation>
    <scope>NUCLEOTIDE SEQUENCE</scope>
    <source>
        <strain evidence="8">PMI_201</strain>
    </source>
</reference>
<dbReference type="Proteomes" id="UP001201262">
    <property type="component" value="Unassembled WGS sequence"/>
</dbReference>
<comment type="caution">
    <text evidence="8">The sequence shown here is derived from an EMBL/GenBank/DDBJ whole genome shotgun (WGS) entry which is preliminary data.</text>
</comment>
<keyword evidence="4 7" id="KW-0732">Signal</keyword>
<dbReference type="GeneID" id="70242157"/>
<dbReference type="Gene3D" id="3.40.50.1820">
    <property type="entry name" value="alpha/beta hydrolase"/>
    <property type="match status" value="1"/>
</dbReference>
<dbReference type="InterPro" id="IPR001563">
    <property type="entry name" value="Peptidase_S10"/>
</dbReference>
<keyword evidence="6" id="KW-0325">Glycoprotein</keyword>
<dbReference type="EMBL" id="JAJTJA010000011">
    <property type="protein sequence ID" value="KAH8692322.1"/>
    <property type="molecule type" value="Genomic_DNA"/>
</dbReference>
<dbReference type="EC" id="3.4.16.-" evidence="7"/>
<dbReference type="PROSITE" id="PS00560">
    <property type="entry name" value="CARBOXYPEPT_SER_HIS"/>
    <property type="match status" value="1"/>
</dbReference>
<dbReference type="GO" id="GO:0006508">
    <property type="term" value="P:proteolysis"/>
    <property type="evidence" value="ECO:0007669"/>
    <property type="project" value="UniProtKB-KW"/>
</dbReference>
<dbReference type="InterPro" id="IPR018202">
    <property type="entry name" value="Ser_caboxypep_ser_AS"/>
</dbReference>
<evidence type="ECO:0000256" key="3">
    <source>
        <dbReference type="ARBA" id="ARBA00022670"/>
    </source>
</evidence>
<dbReference type="PANTHER" id="PTHR11802:SF479">
    <property type="entry name" value="CARBOXYPEPTIDASE"/>
    <property type="match status" value="1"/>
</dbReference>
<evidence type="ECO:0000256" key="7">
    <source>
        <dbReference type="RuleBase" id="RU361156"/>
    </source>
</evidence>
<evidence type="ECO:0000256" key="2">
    <source>
        <dbReference type="ARBA" id="ARBA00022645"/>
    </source>
</evidence>